<accession>A0ABY4VEA9</accession>
<proteinExistence type="predicted"/>
<dbReference type="RefSeq" id="WP_252084968.1">
    <property type="nucleotide sequence ID" value="NZ_CP092418.1"/>
</dbReference>
<gene>
    <name evidence="1" type="ORF">MJO52_05630</name>
</gene>
<sequence>MGLQEQSQLPSFPEEQRRKEIYPYAKKLTDEVRKAGATPLLFLTWGRKHGDIQNIPDDTRSKMQTRLLEGYQNMAKTTFSEIVPVGLAWEAIQSLDKNIDLYTHDGSHPNRKGVYLSSLVFAFHLVGLSQLNTPPITGIPEETAELLAQQAKALTLSP</sequence>
<name>A0ABY4VEA9_9GAMM</name>
<dbReference type="Gene3D" id="3.40.50.1110">
    <property type="entry name" value="SGNH hydrolase"/>
    <property type="match status" value="1"/>
</dbReference>
<reference evidence="1" key="1">
    <citation type="submission" date="2022-02" db="EMBL/GenBank/DDBJ databases">
        <title>Coral-associated bacteria.</title>
        <authorList>
            <person name="Tang K."/>
            <person name="Wang X."/>
        </authorList>
    </citation>
    <scope>NUCLEOTIDE SEQUENCE</scope>
    <source>
        <strain evidence="1">SCSIO 43006</strain>
    </source>
</reference>
<evidence type="ECO:0000313" key="2">
    <source>
        <dbReference type="Proteomes" id="UP001055658"/>
    </source>
</evidence>
<dbReference type="Proteomes" id="UP001055658">
    <property type="component" value="Chromosome"/>
</dbReference>
<organism evidence="1 2">
    <name type="scientific">Microbulbifer variabilis</name>
    <dbReference type="NCBI Taxonomy" id="266805"/>
    <lineage>
        <taxon>Bacteria</taxon>
        <taxon>Pseudomonadati</taxon>
        <taxon>Pseudomonadota</taxon>
        <taxon>Gammaproteobacteria</taxon>
        <taxon>Cellvibrionales</taxon>
        <taxon>Microbulbiferaceae</taxon>
        <taxon>Microbulbifer</taxon>
    </lineage>
</organism>
<keyword evidence="2" id="KW-1185">Reference proteome</keyword>
<protein>
    <recommendedName>
        <fullName evidence="3">SGNH hydrolase-type esterase domain-containing protein</fullName>
    </recommendedName>
</protein>
<evidence type="ECO:0008006" key="3">
    <source>
        <dbReference type="Google" id="ProtNLM"/>
    </source>
</evidence>
<dbReference type="EMBL" id="CP092418">
    <property type="protein sequence ID" value="USD22612.1"/>
    <property type="molecule type" value="Genomic_DNA"/>
</dbReference>
<dbReference type="SUPFAM" id="SSF52266">
    <property type="entry name" value="SGNH hydrolase"/>
    <property type="match status" value="1"/>
</dbReference>
<evidence type="ECO:0000313" key="1">
    <source>
        <dbReference type="EMBL" id="USD22612.1"/>
    </source>
</evidence>
<dbReference type="InterPro" id="IPR036514">
    <property type="entry name" value="SGNH_hydro_sf"/>
</dbReference>